<name>A0ACA9SPN4_9GLOM</name>
<proteinExistence type="predicted"/>
<evidence type="ECO:0000313" key="2">
    <source>
        <dbReference type="Proteomes" id="UP000789920"/>
    </source>
</evidence>
<comment type="caution">
    <text evidence="1">The sequence shown here is derived from an EMBL/GenBank/DDBJ whole genome shotgun (WGS) entry which is preliminary data.</text>
</comment>
<feature type="non-terminal residue" evidence="1">
    <location>
        <position position="46"/>
    </location>
</feature>
<sequence length="46" mass="5310">ISSNDTQIVITLYFALLDQSMYFIILSTTSFDDTQIVITLYFELLV</sequence>
<organism evidence="1 2">
    <name type="scientific">Racocetra persica</name>
    <dbReference type="NCBI Taxonomy" id="160502"/>
    <lineage>
        <taxon>Eukaryota</taxon>
        <taxon>Fungi</taxon>
        <taxon>Fungi incertae sedis</taxon>
        <taxon>Mucoromycota</taxon>
        <taxon>Glomeromycotina</taxon>
        <taxon>Glomeromycetes</taxon>
        <taxon>Diversisporales</taxon>
        <taxon>Gigasporaceae</taxon>
        <taxon>Racocetra</taxon>
    </lineage>
</organism>
<protein>
    <submittedName>
        <fullName evidence="1">3332_t:CDS:1</fullName>
    </submittedName>
</protein>
<keyword evidence="2" id="KW-1185">Reference proteome</keyword>
<evidence type="ECO:0000313" key="1">
    <source>
        <dbReference type="EMBL" id="CAG8845710.1"/>
    </source>
</evidence>
<feature type="non-terminal residue" evidence="1">
    <location>
        <position position="1"/>
    </location>
</feature>
<accession>A0ACA9SPN4</accession>
<dbReference type="Proteomes" id="UP000789920">
    <property type="component" value="Unassembled WGS sequence"/>
</dbReference>
<gene>
    <name evidence="1" type="ORF">RPERSI_LOCUS33787</name>
</gene>
<dbReference type="EMBL" id="CAJVQC010147970">
    <property type="protein sequence ID" value="CAG8845710.1"/>
    <property type="molecule type" value="Genomic_DNA"/>
</dbReference>
<reference evidence="1" key="1">
    <citation type="submission" date="2021-06" db="EMBL/GenBank/DDBJ databases">
        <authorList>
            <person name="Kallberg Y."/>
            <person name="Tangrot J."/>
            <person name="Rosling A."/>
        </authorList>
    </citation>
    <scope>NUCLEOTIDE SEQUENCE</scope>
    <source>
        <strain evidence="1">MA461A</strain>
    </source>
</reference>